<name>A0A2K8MFI6_9SPHN</name>
<protein>
    <submittedName>
        <fullName evidence="2">Uncharacterized protein</fullName>
    </submittedName>
</protein>
<evidence type="ECO:0000256" key="1">
    <source>
        <dbReference type="SAM" id="MobiDB-lite"/>
    </source>
</evidence>
<accession>A0A2K8MFI6</accession>
<keyword evidence="3" id="KW-1185">Reference proteome</keyword>
<evidence type="ECO:0000313" key="2">
    <source>
        <dbReference type="EMBL" id="ATY32648.1"/>
    </source>
</evidence>
<dbReference type="EMBL" id="CP024923">
    <property type="protein sequence ID" value="ATY32648.1"/>
    <property type="molecule type" value="Genomic_DNA"/>
</dbReference>
<feature type="region of interest" description="Disordered" evidence="1">
    <location>
        <begin position="1"/>
        <end position="70"/>
    </location>
</feature>
<dbReference type="Proteomes" id="UP000229081">
    <property type="component" value="Chromosome"/>
</dbReference>
<dbReference type="AlphaFoldDB" id="A0A2K8MFI6"/>
<sequence length="70" mass="7414">MADHPKPDSAIIGRDADAAGQVPDRDALTDQLDQTTTEDAGGNVSDTGTGKACEGLEIVFEREESDDTRH</sequence>
<proteinExistence type="predicted"/>
<reference evidence="2 3" key="1">
    <citation type="submission" date="2017-11" db="EMBL/GenBank/DDBJ databases">
        <title>Complete genome sequence of Sphingomonas sp. Strain Cra20, a psychrotolerant potential plant growth promoting rhizobacteria.</title>
        <authorList>
            <person name="Luo Y."/>
        </authorList>
    </citation>
    <scope>NUCLEOTIDE SEQUENCE [LARGE SCALE GENOMIC DNA]</scope>
    <source>
        <strain evidence="2 3">Cra20</strain>
    </source>
</reference>
<organism evidence="2 3">
    <name type="scientific">Sphingomonas psychrotolerans</name>
    <dbReference type="NCBI Taxonomy" id="1327635"/>
    <lineage>
        <taxon>Bacteria</taxon>
        <taxon>Pseudomonadati</taxon>
        <taxon>Pseudomonadota</taxon>
        <taxon>Alphaproteobacteria</taxon>
        <taxon>Sphingomonadales</taxon>
        <taxon>Sphingomonadaceae</taxon>
        <taxon>Sphingomonas</taxon>
    </lineage>
</organism>
<evidence type="ECO:0000313" key="3">
    <source>
        <dbReference type="Proteomes" id="UP000229081"/>
    </source>
</evidence>
<feature type="compositionally biased region" description="Low complexity" evidence="1">
    <location>
        <begin position="29"/>
        <end position="40"/>
    </location>
</feature>
<dbReference type="KEGG" id="sphc:CVN68_12240"/>
<dbReference type="RefSeq" id="WP_100282455.1">
    <property type="nucleotide sequence ID" value="NZ_CP024923.1"/>
</dbReference>
<feature type="compositionally biased region" description="Basic and acidic residues" evidence="1">
    <location>
        <begin position="59"/>
        <end position="70"/>
    </location>
</feature>
<gene>
    <name evidence="2" type="ORF">CVN68_12240</name>
</gene>